<dbReference type="EMBL" id="WKEW01000028">
    <property type="protein sequence ID" value="MCF5057504.1"/>
    <property type="molecule type" value="Genomic_DNA"/>
</dbReference>
<protein>
    <recommendedName>
        <fullName evidence="3">HNH endonuclease</fullName>
    </recommendedName>
</protein>
<dbReference type="RefSeq" id="WP_236299528.1">
    <property type="nucleotide sequence ID" value="NZ_WKEB01000067.1"/>
</dbReference>
<organism evidence="1 2">
    <name type="scientific">Pseudomonas proteolytica</name>
    <dbReference type="NCBI Taxonomy" id="219574"/>
    <lineage>
        <taxon>Bacteria</taxon>
        <taxon>Pseudomonadati</taxon>
        <taxon>Pseudomonadota</taxon>
        <taxon>Gammaproteobacteria</taxon>
        <taxon>Pseudomonadales</taxon>
        <taxon>Pseudomonadaceae</taxon>
        <taxon>Pseudomonas</taxon>
    </lineage>
</organism>
<accession>A0AAW4ZYM4</accession>
<reference evidence="1 2" key="1">
    <citation type="submission" date="2019-11" db="EMBL/GenBank/DDBJ databases">
        <title>Epiphytic Pseudomonas syringae from cherry orchards.</title>
        <authorList>
            <person name="Hulin M.T."/>
        </authorList>
    </citation>
    <scope>NUCLEOTIDE SEQUENCE [LARGE SCALE GENOMIC DNA]</scope>
    <source>
        <strain evidence="1 2">PA-6-9F</strain>
    </source>
</reference>
<sequence>MELISRKDAMSLGLPMYFTGKPCIRGGVAERRVNGKACTCPACMDLRSDKATAKYREDPAAGIAKALDYQRRNPERVKEKSKEWRDANVEHRANLKSAWYLKNREAELQKVKDHYLHNREAILQKKSHRDLQGRKLLSEKQKAWRQKNPHVMILHYYKRKLAELERMPGWFGELDAFVISEARHLCKLRNLHVGGRWVIDHCIPLLGREVSGLHCWNNLQVIPSDINSKKHNRLMLTEPFEWMSLLH</sequence>
<evidence type="ECO:0000313" key="2">
    <source>
        <dbReference type="Proteomes" id="UP000814172"/>
    </source>
</evidence>
<evidence type="ECO:0008006" key="3">
    <source>
        <dbReference type="Google" id="ProtNLM"/>
    </source>
</evidence>
<dbReference type="AlphaFoldDB" id="A0AAW4ZYM4"/>
<gene>
    <name evidence="1" type="ORF">GIW75_11125</name>
</gene>
<comment type="caution">
    <text evidence="1">The sequence shown here is derived from an EMBL/GenBank/DDBJ whole genome shotgun (WGS) entry which is preliminary data.</text>
</comment>
<dbReference type="Proteomes" id="UP000814172">
    <property type="component" value="Unassembled WGS sequence"/>
</dbReference>
<keyword evidence="2" id="KW-1185">Reference proteome</keyword>
<proteinExistence type="predicted"/>
<evidence type="ECO:0000313" key="1">
    <source>
        <dbReference type="EMBL" id="MCF5057504.1"/>
    </source>
</evidence>
<name>A0AAW4ZYM4_9PSED</name>